<feature type="compositionally biased region" description="Basic residues" evidence="1">
    <location>
        <begin position="175"/>
        <end position="185"/>
    </location>
</feature>
<feature type="region of interest" description="Disordered" evidence="1">
    <location>
        <begin position="210"/>
        <end position="279"/>
    </location>
</feature>
<protein>
    <submittedName>
        <fullName evidence="2">Uncharacterized protein</fullName>
    </submittedName>
</protein>
<proteinExistence type="predicted"/>
<organism evidence="2 3">
    <name type="scientific">Wolfiporia cocos (strain MD-104)</name>
    <name type="common">Brown rot fungus</name>
    <dbReference type="NCBI Taxonomy" id="742152"/>
    <lineage>
        <taxon>Eukaryota</taxon>
        <taxon>Fungi</taxon>
        <taxon>Dikarya</taxon>
        <taxon>Basidiomycota</taxon>
        <taxon>Agaricomycotina</taxon>
        <taxon>Agaricomycetes</taxon>
        <taxon>Polyporales</taxon>
        <taxon>Phaeolaceae</taxon>
        <taxon>Wolfiporia</taxon>
    </lineage>
</organism>
<evidence type="ECO:0000313" key="3">
    <source>
        <dbReference type="Proteomes" id="UP000218811"/>
    </source>
</evidence>
<dbReference type="OMA" id="DDTANGH"/>
<feature type="region of interest" description="Disordered" evidence="1">
    <location>
        <begin position="86"/>
        <end position="192"/>
    </location>
</feature>
<name>A0A2H3J872_WOLCO</name>
<dbReference type="Proteomes" id="UP000218811">
    <property type="component" value="Unassembled WGS sequence"/>
</dbReference>
<reference evidence="2 3" key="1">
    <citation type="journal article" date="2012" name="Science">
        <title>The Paleozoic origin of enzymatic lignin decomposition reconstructed from 31 fungal genomes.</title>
        <authorList>
            <person name="Floudas D."/>
            <person name="Binder M."/>
            <person name="Riley R."/>
            <person name="Barry K."/>
            <person name="Blanchette R.A."/>
            <person name="Henrissat B."/>
            <person name="Martinez A.T."/>
            <person name="Otillar R."/>
            <person name="Spatafora J.W."/>
            <person name="Yadav J.S."/>
            <person name="Aerts A."/>
            <person name="Benoit I."/>
            <person name="Boyd A."/>
            <person name="Carlson A."/>
            <person name="Copeland A."/>
            <person name="Coutinho P.M."/>
            <person name="de Vries R.P."/>
            <person name="Ferreira P."/>
            <person name="Findley K."/>
            <person name="Foster B."/>
            <person name="Gaskell J."/>
            <person name="Glotzer D."/>
            <person name="Gorecki P."/>
            <person name="Heitman J."/>
            <person name="Hesse C."/>
            <person name="Hori C."/>
            <person name="Igarashi K."/>
            <person name="Jurgens J.A."/>
            <person name="Kallen N."/>
            <person name="Kersten P."/>
            <person name="Kohler A."/>
            <person name="Kuees U."/>
            <person name="Kumar T.K.A."/>
            <person name="Kuo A."/>
            <person name="LaButti K."/>
            <person name="Larrondo L.F."/>
            <person name="Lindquist E."/>
            <person name="Ling A."/>
            <person name="Lombard V."/>
            <person name="Lucas S."/>
            <person name="Lundell T."/>
            <person name="Martin R."/>
            <person name="McLaughlin D.J."/>
            <person name="Morgenstern I."/>
            <person name="Morin E."/>
            <person name="Murat C."/>
            <person name="Nagy L.G."/>
            <person name="Nolan M."/>
            <person name="Ohm R.A."/>
            <person name="Patyshakuliyeva A."/>
            <person name="Rokas A."/>
            <person name="Ruiz-Duenas F.J."/>
            <person name="Sabat G."/>
            <person name="Salamov A."/>
            <person name="Samejima M."/>
            <person name="Schmutz J."/>
            <person name="Slot J.C."/>
            <person name="St John F."/>
            <person name="Stenlid J."/>
            <person name="Sun H."/>
            <person name="Sun S."/>
            <person name="Syed K."/>
            <person name="Tsang A."/>
            <person name="Wiebenga A."/>
            <person name="Young D."/>
            <person name="Pisabarro A."/>
            <person name="Eastwood D.C."/>
            <person name="Martin F."/>
            <person name="Cullen D."/>
            <person name="Grigoriev I.V."/>
            <person name="Hibbett D.S."/>
        </authorList>
    </citation>
    <scope>NUCLEOTIDE SEQUENCE [LARGE SCALE GENOMIC DNA]</scope>
    <source>
        <strain evidence="2 3">MD-104</strain>
    </source>
</reference>
<dbReference type="AlphaFoldDB" id="A0A2H3J872"/>
<accession>A0A2H3J872</accession>
<dbReference type="EMBL" id="KB467865">
    <property type="protein sequence ID" value="PCH35973.1"/>
    <property type="molecule type" value="Genomic_DNA"/>
</dbReference>
<feature type="compositionally biased region" description="Polar residues" evidence="1">
    <location>
        <begin position="210"/>
        <end position="227"/>
    </location>
</feature>
<feature type="compositionally biased region" description="Acidic residues" evidence="1">
    <location>
        <begin position="257"/>
        <end position="269"/>
    </location>
</feature>
<evidence type="ECO:0000256" key="1">
    <source>
        <dbReference type="SAM" id="MobiDB-lite"/>
    </source>
</evidence>
<sequence>MAALFARLFGCCIRSRSHSPAQAEPDETTHLIPPTNEIPPIRAYVVDQQKINERMGTIVRAKEGKMVNVSAQLPFNLLNRAPHMLESSGTRSRSASANDDTANGHQPPTASQTRLPSDSPERSESPSLQASRSTSSLHPGDASYLPPEADPENGVRRPVFNARLVRPSSTGVWTRRGRSSTRGRPAHYGDERSAPRLTWDYKIWEPNALTTADTSPESGTDGAQLSATHPEDGAAPPDDAAESTPHPPIDADRAGDEDPGGECASEGDGDGGATPHMPAFQIEMADVGKISQSWSD</sequence>
<gene>
    <name evidence="2" type="ORF">WOLCODRAFT_20252</name>
</gene>
<keyword evidence="3" id="KW-1185">Reference proteome</keyword>
<evidence type="ECO:0000313" key="2">
    <source>
        <dbReference type="EMBL" id="PCH35973.1"/>
    </source>
</evidence>
<feature type="compositionally biased region" description="Polar residues" evidence="1">
    <location>
        <begin position="87"/>
        <end position="113"/>
    </location>
</feature>
<dbReference type="OrthoDB" id="3227079at2759"/>
<dbReference type="STRING" id="742152.A0A2H3J872"/>